<evidence type="ECO:0000256" key="1">
    <source>
        <dbReference type="SAM" id="MobiDB-lite"/>
    </source>
</evidence>
<organism evidence="2 3">
    <name type="scientific">Metarhizium album (strain ARSEF 1941)</name>
    <dbReference type="NCBI Taxonomy" id="1081103"/>
    <lineage>
        <taxon>Eukaryota</taxon>
        <taxon>Fungi</taxon>
        <taxon>Dikarya</taxon>
        <taxon>Ascomycota</taxon>
        <taxon>Pezizomycotina</taxon>
        <taxon>Sordariomycetes</taxon>
        <taxon>Hypocreomycetidae</taxon>
        <taxon>Hypocreales</taxon>
        <taxon>Clavicipitaceae</taxon>
        <taxon>Metarhizium</taxon>
    </lineage>
</organism>
<dbReference type="EMBL" id="AZHE01000019">
    <property type="protein sequence ID" value="KHN95921.1"/>
    <property type="molecule type" value="Genomic_DNA"/>
</dbReference>
<protein>
    <recommendedName>
        <fullName evidence="4">F-box domain-containing protein</fullName>
    </recommendedName>
</protein>
<dbReference type="GeneID" id="63740738"/>
<proteinExistence type="predicted"/>
<feature type="compositionally biased region" description="Basic residues" evidence="1">
    <location>
        <begin position="1"/>
        <end position="12"/>
    </location>
</feature>
<dbReference type="AlphaFoldDB" id="A0A0B2WIQ7"/>
<comment type="caution">
    <text evidence="2">The sequence shown here is derived from an EMBL/GenBank/DDBJ whole genome shotgun (WGS) entry which is preliminary data.</text>
</comment>
<dbReference type="PANTHER" id="PTHR38790">
    <property type="entry name" value="2EXR DOMAIN-CONTAINING PROTEIN-RELATED"/>
    <property type="match status" value="1"/>
</dbReference>
<dbReference type="Proteomes" id="UP000030816">
    <property type="component" value="Unassembled WGS sequence"/>
</dbReference>
<name>A0A0B2WIQ7_METAS</name>
<reference evidence="2 3" key="1">
    <citation type="journal article" date="2014" name="Proc. Natl. Acad. Sci. U.S.A.">
        <title>Trajectory and genomic determinants of fungal-pathogen speciation and host adaptation.</title>
        <authorList>
            <person name="Hu X."/>
            <person name="Xiao G."/>
            <person name="Zheng P."/>
            <person name="Shang Y."/>
            <person name="Su Y."/>
            <person name="Zhang X."/>
            <person name="Liu X."/>
            <person name="Zhan S."/>
            <person name="St Leger R.J."/>
            <person name="Wang C."/>
        </authorList>
    </citation>
    <scope>NUCLEOTIDE SEQUENCE [LARGE SCALE GENOMIC DNA]</scope>
    <source>
        <strain evidence="2 3">ARSEF 1941</strain>
    </source>
</reference>
<accession>A0A0B2WIQ7</accession>
<sequence>MGKKKTKGKSRKNPSGNSTLCAANDQESSWFFQLPQELRTLIYGYLFLSTRVSHGRRPVRRIAEMRITPAPHSLALLRTCRRVRAEIGDSWLGQVLFSFEDTETMMVKLTALSMATLSKIRHLRIRGENLMLSFGDQDVYYRLVHILKLLPGLQLDTFTVLNMYGESISYDVLNTLIKYGEGWKELRFISHGSSLLGYAQPPDIFNDEHLNERYQRKPQPAHWVSVMNSRDGIESQPSVTIYRSTLAGEACSVMNEATRVLFEQTPPGRGQAAAFATQEYAPIMSRGEKAKELMVVVKRGKGVHYQERKQSPYLPVIGDIRKDCPRMTWAEIHKKYIIDWGVDDGSVFSDDTDDGPESVDIYEHVDEYEWTPLNFDAHA</sequence>
<evidence type="ECO:0000313" key="2">
    <source>
        <dbReference type="EMBL" id="KHN95921.1"/>
    </source>
</evidence>
<gene>
    <name evidence="2" type="ORF">MAM_06283</name>
</gene>
<dbReference type="OrthoDB" id="72726at2759"/>
<dbReference type="RefSeq" id="XP_040676987.1">
    <property type="nucleotide sequence ID" value="XM_040825081.1"/>
</dbReference>
<evidence type="ECO:0000313" key="3">
    <source>
        <dbReference type="Proteomes" id="UP000030816"/>
    </source>
</evidence>
<evidence type="ECO:0008006" key="4">
    <source>
        <dbReference type="Google" id="ProtNLM"/>
    </source>
</evidence>
<feature type="region of interest" description="Disordered" evidence="1">
    <location>
        <begin position="1"/>
        <end position="20"/>
    </location>
</feature>
<dbReference type="HOGENOM" id="CLU_066073_0_0_1"/>
<keyword evidence="3" id="KW-1185">Reference proteome</keyword>